<evidence type="ECO:0000313" key="2">
    <source>
        <dbReference type="EMBL" id="ROT63108.1"/>
    </source>
</evidence>
<dbReference type="AlphaFoldDB" id="A0A423SFV8"/>
<sequence>MREAACAQSWHSDGPHARQAVQNELNRLMSAVFLLIIPVDVRRVVLACVACVIRALVVLRETLGSRTCSPAPTAARSGRAPVPGGLTRYSPFCLLPLFPPCLALPPPLLLPNSRLPFPPFPSSLPASPFLLPCSFLTPGSVSLPSLFPFSSLSPLASTLFSLLSFHPHSLEDFLSNPPFSPSFSPPLPSYPLLSSFPPSPCLLSLPSSFLFASPPLPVLSLHSPLPPPVGGQKEVFALKRPHYHDPCHAHRPFAALRALQRGAIALCNNTSQRRSRTHASSWSARGHRRSRVQSKTPCVRPHCCSLPPAARATRPYRSQRTSAAPASFHTHKNTLARVVSGPSDSCHAGIRIVDDGRSTAYLLMLTETTVRGGAG</sequence>
<proteinExistence type="predicted"/>
<dbReference type="Proteomes" id="UP000283509">
    <property type="component" value="Unassembled WGS sequence"/>
</dbReference>
<accession>A0A423SFV8</accession>
<evidence type="ECO:0000256" key="1">
    <source>
        <dbReference type="SAM" id="MobiDB-lite"/>
    </source>
</evidence>
<feature type="compositionally biased region" description="Polar residues" evidence="1">
    <location>
        <begin position="270"/>
        <end position="283"/>
    </location>
</feature>
<keyword evidence="3" id="KW-1185">Reference proteome</keyword>
<organism evidence="2 3">
    <name type="scientific">Penaeus vannamei</name>
    <name type="common">Whiteleg shrimp</name>
    <name type="synonym">Litopenaeus vannamei</name>
    <dbReference type="NCBI Taxonomy" id="6689"/>
    <lineage>
        <taxon>Eukaryota</taxon>
        <taxon>Metazoa</taxon>
        <taxon>Ecdysozoa</taxon>
        <taxon>Arthropoda</taxon>
        <taxon>Crustacea</taxon>
        <taxon>Multicrustacea</taxon>
        <taxon>Malacostraca</taxon>
        <taxon>Eumalacostraca</taxon>
        <taxon>Eucarida</taxon>
        <taxon>Decapoda</taxon>
        <taxon>Dendrobranchiata</taxon>
        <taxon>Penaeoidea</taxon>
        <taxon>Penaeidae</taxon>
        <taxon>Penaeus</taxon>
    </lineage>
</organism>
<evidence type="ECO:0000313" key="3">
    <source>
        <dbReference type="Proteomes" id="UP000283509"/>
    </source>
</evidence>
<gene>
    <name evidence="2" type="ORF">C7M84_019019</name>
</gene>
<name>A0A423SFV8_PENVA</name>
<feature type="region of interest" description="Disordered" evidence="1">
    <location>
        <begin position="270"/>
        <end position="291"/>
    </location>
</feature>
<dbReference type="EMBL" id="QCYY01003490">
    <property type="protein sequence ID" value="ROT63108.1"/>
    <property type="molecule type" value="Genomic_DNA"/>
</dbReference>
<reference evidence="2 3" key="1">
    <citation type="submission" date="2018-04" db="EMBL/GenBank/DDBJ databases">
        <authorList>
            <person name="Zhang X."/>
            <person name="Yuan J."/>
            <person name="Li F."/>
            <person name="Xiang J."/>
        </authorList>
    </citation>
    <scope>NUCLEOTIDE SEQUENCE [LARGE SCALE GENOMIC DNA]</scope>
    <source>
        <tissue evidence="2">Muscle</tissue>
    </source>
</reference>
<comment type="caution">
    <text evidence="2">The sequence shown here is derived from an EMBL/GenBank/DDBJ whole genome shotgun (WGS) entry which is preliminary data.</text>
</comment>
<reference evidence="2 3" key="2">
    <citation type="submission" date="2019-01" db="EMBL/GenBank/DDBJ databases">
        <title>The decoding of complex shrimp genome reveals the adaptation for benthos swimmer, frequently molting mechanism and breeding impact on genome.</title>
        <authorList>
            <person name="Sun Y."/>
            <person name="Gao Y."/>
            <person name="Yu Y."/>
        </authorList>
    </citation>
    <scope>NUCLEOTIDE SEQUENCE [LARGE SCALE GENOMIC DNA]</scope>
    <source>
        <tissue evidence="2">Muscle</tissue>
    </source>
</reference>
<protein>
    <submittedName>
        <fullName evidence="2">Uncharacterized protein</fullName>
    </submittedName>
</protein>